<evidence type="ECO:0000313" key="2">
    <source>
        <dbReference type="EMBL" id="OBR82678.1"/>
    </source>
</evidence>
<keyword evidence="4" id="KW-1185">Reference proteome</keyword>
<dbReference type="VEuPathDB" id="FungiDB:I303_07442"/>
<name>A0A1A5ZY10_9TREE</name>
<evidence type="ECO:0000256" key="1">
    <source>
        <dbReference type="SAM" id="MobiDB-lite"/>
    </source>
</evidence>
<proteinExistence type="predicted"/>
<organism evidence="2">
    <name type="scientific">Kwoniella dejecticola CBS 10117</name>
    <dbReference type="NCBI Taxonomy" id="1296121"/>
    <lineage>
        <taxon>Eukaryota</taxon>
        <taxon>Fungi</taxon>
        <taxon>Dikarya</taxon>
        <taxon>Basidiomycota</taxon>
        <taxon>Agaricomycotina</taxon>
        <taxon>Tremellomycetes</taxon>
        <taxon>Tremellales</taxon>
        <taxon>Cryptococcaceae</taxon>
        <taxon>Kwoniella</taxon>
    </lineage>
</organism>
<protein>
    <submittedName>
        <fullName evidence="2">Uncharacterized protein</fullName>
    </submittedName>
</protein>
<gene>
    <name evidence="2" type="ORF">I303_07442</name>
    <name evidence="3" type="ORF">I303_108232</name>
</gene>
<feature type="compositionally biased region" description="Low complexity" evidence="1">
    <location>
        <begin position="1"/>
        <end position="24"/>
    </location>
</feature>
<dbReference type="AlphaFoldDB" id="A0A1A5ZY10"/>
<sequence>MEHLTLNTSSSSSPTENATTATPEPFQLPEFQSELARITDESREKDKTIARLEDIIQGMQRQVTKFTVKDYHLSLAIRPTVAVTFTVTVDEFNAMRQDRDQHFRNASTLYDRNVAIGRQNDAFQDCLGAKFLYRFSRDLSRALTRQIVDLELGTAFLEGDNGNGNSHGIADSNVDADVPEGDGEEYFQVYTEDQWKLRSELTDYYDRQISEKVFLNLNDKRSLVIKEINPSSWALDDEGYAAFFNDCTMNPQITPISSIATNTSSTSFERSQLTGRQEGGHRYTLSYGIEPTALENRDLSSLDEGLRRHYADIVKRTSMDIFLRPLPTDADKSESAIVMEGVETRSDKSACTVM</sequence>
<evidence type="ECO:0000313" key="3">
    <source>
        <dbReference type="EMBL" id="WWC65612.1"/>
    </source>
</evidence>
<dbReference type="RefSeq" id="XP_018260520.1">
    <property type="nucleotide sequence ID" value="XM_018410710.1"/>
</dbReference>
<reference evidence="3" key="2">
    <citation type="submission" date="2013-07" db="EMBL/GenBank/DDBJ databases">
        <authorList>
            <consortium name="The Broad Institute Genome Sequencing Platform"/>
            <person name="Cuomo C."/>
            <person name="Litvintseva A."/>
            <person name="Chen Y."/>
            <person name="Heitman J."/>
            <person name="Sun S."/>
            <person name="Springer D."/>
            <person name="Dromer F."/>
            <person name="Young S.K."/>
            <person name="Zeng Q."/>
            <person name="Gargeya S."/>
            <person name="Fitzgerald M."/>
            <person name="Abouelleil A."/>
            <person name="Alvarado L."/>
            <person name="Berlin A.M."/>
            <person name="Chapman S.B."/>
            <person name="Dewar J."/>
            <person name="Goldberg J."/>
            <person name="Griggs A."/>
            <person name="Gujja S."/>
            <person name="Hansen M."/>
            <person name="Howarth C."/>
            <person name="Imamovic A."/>
            <person name="Larimer J."/>
            <person name="McCowan C."/>
            <person name="Murphy C."/>
            <person name="Pearson M."/>
            <person name="Priest M."/>
            <person name="Roberts A."/>
            <person name="Saif S."/>
            <person name="Shea T."/>
            <person name="Sykes S."/>
            <person name="Wortman J."/>
            <person name="Nusbaum C."/>
            <person name="Birren B."/>
        </authorList>
    </citation>
    <scope>NUCLEOTIDE SEQUENCE</scope>
    <source>
        <strain evidence="3">CBS 10117</strain>
    </source>
</reference>
<reference evidence="2" key="1">
    <citation type="submission" date="2013-07" db="EMBL/GenBank/DDBJ databases">
        <title>The Genome Sequence of Cryptococcus dejecticola CBS10117.</title>
        <authorList>
            <consortium name="The Broad Institute Genome Sequencing Platform"/>
            <person name="Cuomo C."/>
            <person name="Litvintseva A."/>
            <person name="Chen Y."/>
            <person name="Heitman J."/>
            <person name="Sun S."/>
            <person name="Springer D."/>
            <person name="Dromer F."/>
            <person name="Young S.K."/>
            <person name="Zeng Q."/>
            <person name="Gargeya S."/>
            <person name="Fitzgerald M."/>
            <person name="Abouelleil A."/>
            <person name="Alvarado L."/>
            <person name="Berlin A.M."/>
            <person name="Chapman S.B."/>
            <person name="Dewar J."/>
            <person name="Goldberg J."/>
            <person name="Griggs A."/>
            <person name="Gujja S."/>
            <person name="Hansen M."/>
            <person name="Howarth C."/>
            <person name="Imamovic A."/>
            <person name="Larimer J."/>
            <person name="McCowan C."/>
            <person name="Murphy C."/>
            <person name="Pearson M."/>
            <person name="Priest M."/>
            <person name="Roberts A."/>
            <person name="Saif S."/>
            <person name="Shea T."/>
            <person name="Sykes S."/>
            <person name="Wortman J."/>
            <person name="Nusbaum C."/>
            <person name="Birren B."/>
        </authorList>
    </citation>
    <scope>NUCLEOTIDE SEQUENCE [LARGE SCALE GENOMIC DNA]</scope>
    <source>
        <strain evidence="2">CBS 10117</strain>
    </source>
</reference>
<reference evidence="3" key="3">
    <citation type="submission" date="2024-02" db="EMBL/GenBank/DDBJ databases">
        <title>Comparative genomics of Cryptococcus and Kwoniella reveals pathogenesis evolution and contrasting modes of karyotype evolution via chromosome fusion or intercentromeric recombination.</title>
        <authorList>
            <person name="Coelho M.A."/>
            <person name="David-Palma M."/>
            <person name="Shea T."/>
            <person name="Bowers K."/>
            <person name="McGinley-Smith S."/>
            <person name="Mohammad A.W."/>
            <person name="Gnirke A."/>
            <person name="Yurkov A.M."/>
            <person name="Nowrousian M."/>
            <person name="Sun S."/>
            <person name="Cuomo C.A."/>
            <person name="Heitman J."/>
        </authorList>
    </citation>
    <scope>NUCLEOTIDE SEQUENCE</scope>
    <source>
        <strain evidence="3">CBS 10117</strain>
    </source>
</reference>
<evidence type="ECO:0000313" key="4">
    <source>
        <dbReference type="Proteomes" id="UP000078595"/>
    </source>
</evidence>
<feature type="region of interest" description="Disordered" evidence="1">
    <location>
        <begin position="1"/>
        <end position="30"/>
    </location>
</feature>
<accession>A0A1A5ZY10</accession>
<dbReference type="EMBL" id="CP144540">
    <property type="protein sequence ID" value="WWC65612.1"/>
    <property type="molecule type" value="Genomic_DNA"/>
</dbReference>
<dbReference type="EMBL" id="KI894035">
    <property type="protein sequence ID" value="OBR82678.1"/>
    <property type="molecule type" value="Genomic_DNA"/>
</dbReference>
<dbReference type="GeneID" id="28971141"/>
<dbReference type="KEGG" id="kdj:28971141"/>
<dbReference type="Proteomes" id="UP000078595">
    <property type="component" value="Chromosome 11"/>
</dbReference>